<feature type="transmembrane region" description="Helical" evidence="1">
    <location>
        <begin position="32"/>
        <end position="55"/>
    </location>
</feature>
<dbReference type="EMBL" id="ACLL01000075">
    <property type="protein sequence ID" value="EEW52603.1"/>
    <property type="molecule type" value="Genomic_DNA"/>
</dbReference>
<accession>C8PA76</accession>
<protein>
    <submittedName>
        <fullName evidence="2">Uncharacterized protein</fullName>
    </submittedName>
</protein>
<organism evidence="2 3">
    <name type="scientific">Limosilactobacillus antri DSM 16041</name>
    <dbReference type="NCBI Taxonomy" id="525309"/>
    <lineage>
        <taxon>Bacteria</taxon>
        <taxon>Bacillati</taxon>
        <taxon>Bacillota</taxon>
        <taxon>Bacilli</taxon>
        <taxon>Lactobacillales</taxon>
        <taxon>Lactobacillaceae</taxon>
        <taxon>Limosilactobacillus</taxon>
    </lineage>
</organism>
<comment type="caution">
    <text evidence="2">The sequence shown here is derived from an EMBL/GenBank/DDBJ whole genome shotgun (WGS) entry which is preliminary data.</text>
</comment>
<gene>
    <name evidence="2" type="ORF">HMPREF0494_2220</name>
</gene>
<evidence type="ECO:0000256" key="1">
    <source>
        <dbReference type="SAM" id="Phobius"/>
    </source>
</evidence>
<dbReference type="AlphaFoldDB" id="C8PA76"/>
<name>C8PA76_9LACO</name>
<sequence length="61" mass="6833">MPSVPFAFYAIIAALEKIQQANPMEESACRKTIQMCTIVFNLMATMLFAMLLNALQVTCLF</sequence>
<keyword evidence="1" id="KW-0812">Transmembrane</keyword>
<reference evidence="2 3" key="1">
    <citation type="submission" date="2009-09" db="EMBL/GenBank/DDBJ databases">
        <authorList>
            <person name="Qin X."/>
            <person name="Bachman B."/>
            <person name="Battles P."/>
            <person name="Bell A."/>
            <person name="Bess C."/>
            <person name="Bickham C."/>
            <person name="Chaboub L."/>
            <person name="Chen D."/>
            <person name="Coyle M."/>
            <person name="Deiros D.R."/>
            <person name="Dinh H."/>
            <person name="Forbes L."/>
            <person name="Fowler G."/>
            <person name="Francisco L."/>
            <person name="Fu Q."/>
            <person name="Gubbala S."/>
            <person name="Hale W."/>
            <person name="Han Y."/>
            <person name="Hemphill L."/>
            <person name="Highlander S.K."/>
            <person name="Hirani K."/>
            <person name="Hogues M."/>
            <person name="Jackson L."/>
            <person name="Jakkamsetti A."/>
            <person name="Javaid M."/>
            <person name="Jiang H."/>
            <person name="Korchina V."/>
            <person name="Kovar C."/>
            <person name="Lara F."/>
            <person name="Lee S."/>
            <person name="Mata R."/>
            <person name="Mathew T."/>
            <person name="Moen C."/>
            <person name="Morales K."/>
            <person name="Munidasa M."/>
            <person name="Nazareth L."/>
            <person name="Ngo R."/>
            <person name="Nguyen L."/>
            <person name="Okwuonu G."/>
            <person name="Ongeri F."/>
            <person name="Patil S."/>
            <person name="Petrosino J."/>
            <person name="Pham C."/>
            <person name="Pham P."/>
            <person name="Pu L.-L."/>
            <person name="Puazo M."/>
            <person name="Raj R."/>
            <person name="Reid J."/>
            <person name="Rouhana J."/>
            <person name="Saada N."/>
            <person name="Shang Y."/>
            <person name="Simmons D."/>
            <person name="Thornton R."/>
            <person name="Warren J."/>
            <person name="Weissenberger G."/>
            <person name="Zhang J."/>
            <person name="Zhang L."/>
            <person name="Zhou C."/>
            <person name="Zhu D."/>
            <person name="Muzny D."/>
            <person name="Worley K."/>
            <person name="Gibbs R."/>
        </authorList>
    </citation>
    <scope>NUCLEOTIDE SEQUENCE [LARGE SCALE GENOMIC DNA]</scope>
    <source>
        <strain evidence="2 3">DSM 16041</strain>
    </source>
</reference>
<keyword evidence="1" id="KW-0472">Membrane</keyword>
<dbReference type="HOGENOM" id="CLU_2916621_0_0_9"/>
<proteinExistence type="predicted"/>
<evidence type="ECO:0000313" key="3">
    <source>
        <dbReference type="Proteomes" id="UP000003675"/>
    </source>
</evidence>
<evidence type="ECO:0000313" key="2">
    <source>
        <dbReference type="EMBL" id="EEW52603.1"/>
    </source>
</evidence>
<keyword evidence="1" id="KW-1133">Transmembrane helix</keyword>
<dbReference type="Proteomes" id="UP000003675">
    <property type="component" value="Unassembled WGS sequence"/>
</dbReference>